<organism evidence="1 2">
    <name type="scientific">Solanum verrucosum</name>
    <dbReference type="NCBI Taxonomy" id="315347"/>
    <lineage>
        <taxon>Eukaryota</taxon>
        <taxon>Viridiplantae</taxon>
        <taxon>Streptophyta</taxon>
        <taxon>Embryophyta</taxon>
        <taxon>Tracheophyta</taxon>
        <taxon>Spermatophyta</taxon>
        <taxon>Magnoliopsida</taxon>
        <taxon>eudicotyledons</taxon>
        <taxon>Gunneridae</taxon>
        <taxon>Pentapetalae</taxon>
        <taxon>asterids</taxon>
        <taxon>lamiids</taxon>
        <taxon>Solanales</taxon>
        <taxon>Solanaceae</taxon>
        <taxon>Solanoideae</taxon>
        <taxon>Solaneae</taxon>
        <taxon>Solanum</taxon>
    </lineage>
</organism>
<proteinExistence type="predicted"/>
<accession>A0AAF0UVS4</accession>
<gene>
    <name evidence="1" type="ORF">MTR67_047378</name>
</gene>
<dbReference type="EMBL" id="CP133622">
    <property type="protein sequence ID" value="WMV53993.1"/>
    <property type="molecule type" value="Genomic_DNA"/>
</dbReference>
<dbReference type="Proteomes" id="UP001234989">
    <property type="component" value="Chromosome 11"/>
</dbReference>
<evidence type="ECO:0000313" key="1">
    <source>
        <dbReference type="EMBL" id="WMV53993.1"/>
    </source>
</evidence>
<evidence type="ECO:0000313" key="2">
    <source>
        <dbReference type="Proteomes" id="UP001234989"/>
    </source>
</evidence>
<dbReference type="AlphaFoldDB" id="A0AAF0UVS4"/>
<protein>
    <submittedName>
        <fullName evidence="1">Uncharacterized protein</fullName>
    </submittedName>
</protein>
<name>A0AAF0UVS4_SOLVR</name>
<reference evidence="1" key="1">
    <citation type="submission" date="2023-08" db="EMBL/GenBank/DDBJ databases">
        <title>A de novo genome assembly of Solanum verrucosum Schlechtendal, a Mexican diploid species geographically isolated from the other diploid A-genome species in potato relatives.</title>
        <authorList>
            <person name="Hosaka K."/>
        </authorList>
    </citation>
    <scope>NUCLEOTIDE SEQUENCE</scope>
    <source>
        <tissue evidence="1">Young leaves</tissue>
    </source>
</reference>
<keyword evidence="2" id="KW-1185">Reference proteome</keyword>
<sequence>MGEKAPALLHFHCRVVTNMKSFLSSNLVCLRLHWLMMVFKRFELMDREYGSVVSIADMSGRVGWVVEADVFPQRLGEKGDVLGLSGLILASY</sequence>